<protein>
    <submittedName>
        <fullName evidence="2">Uncharacterized protein</fullName>
    </submittedName>
</protein>
<dbReference type="EMBL" id="AP028917">
    <property type="protein sequence ID" value="BES98628.1"/>
    <property type="molecule type" value="Genomic_DNA"/>
</dbReference>
<proteinExistence type="predicted"/>
<gene>
    <name evidence="2" type="ORF">NTJ_11443</name>
</gene>
<evidence type="ECO:0000313" key="3">
    <source>
        <dbReference type="Proteomes" id="UP001307889"/>
    </source>
</evidence>
<name>A0ABN7B315_9HEMI</name>
<dbReference type="Proteomes" id="UP001307889">
    <property type="component" value="Chromosome 9"/>
</dbReference>
<evidence type="ECO:0000313" key="2">
    <source>
        <dbReference type="EMBL" id="BES98628.1"/>
    </source>
</evidence>
<organism evidence="2 3">
    <name type="scientific">Nesidiocoris tenuis</name>
    <dbReference type="NCBI Taxonomy" id="355587"/>
    <lineage>
        <taxon>Eukaryota</taxon>
        <taxon>Metazoa</taxon>
        <taxon>Ecdysozoa</taxon>
        <taxon>Arthropoda</taxon>
        <taxon>Hexapoda</taxon>
        <taxon>Insecta</taxon>
        <taxon>Pterygota</taxon>
        <taxon>Neoptera</taxon>
        <taxon>Paraneoptera</taxon>
        <taxon>Hemiptera</taxon>
        <taxon>Heteroptera</taxon>
        <taxon>Panheteroptera</taxon>
        <taxon>Cimicomorpha</taxon>
        <taxon>Miridae</taxon>
        <taxon>Dicyphina</taxon>
        <taxon>Nesidiocoris</taxon>
    </lineage>
</organism>
<feature type="region of interest" description="Disordered" evidence="1">
    <location>
        <begin position="63"/>
        <end position="92"/>
    </location>
</feature>
<accession>A0ABN7B315</accession>
<evidence type="ECO:0000256" key="1">
    <source>
        <dbReference type="SAM" id="MobiDB-lite"/>
    </source>
</evidence>
<keyword evidence="3" id="KW-1185">Reference proteome</keyword>
<feature type="compositionally biased region" description="Basic residues" evidence="1">
    <location>
        <begin position="68"/>
        <end position="86"/>
    </location>
</feature>
<reference evidence="2 3" key="1">
    <citation type="submission" date="2023-09" db="EMBL/GenBank/DDBJ databases">
        <title>Nesidiocoris tenuis whole genome shotgun sequence.</title>
        <authorList>
            <person name="Shibata T."/>
            <person name="Shimoda M."/>
            <person name="Kobayashi T."/>
            <person name="Uehara T."/>
        </authorList>
    </citation>
    <scope>NUCLEOTIDE SEQUENCE [LARGE SCALE GENOMIC DNA]</scope>
    <source>
        <strain evidence="2 3">Japan</strain>
    </source>
</reference>
<sequence length="92" mass="10289">MQPGPIRAISVTYSEYSVMVDTKNKGKNHYEQEGADAQASTGRFLFPAHVNLGLSSTKNLVHPEAHLTKKSSKLIGKRLGSRRRRTMNSEFE</sequence>